<evidence type="ECO:0000259" key="2">
    <source>
        <dbReference type="Pfam" id="PF13966"/>
    </source>
</evidence>
<organism evidence="3 4">
    <name type="scientific">Spinacia oleracea</name>
    <name type="common">Spinach</name>
    <dbReference type="NCBI Taxonomy" id="3562"/>
    <lineage>
        <taxon>Eukaryota</taxon>
        <taxon>Viridiplantae</taxon>
        <taxon>Streptophyta</taxon>
        <taxon>Embryophyta</taxon>
        <taxon>Tracheophyta</taxon>
        <taxon>Spermatophyta</taxon>
        <taxon>Magnoliopsida</taxon>
        <taxon>eudicotyledons</taxon>
        <taxon>Gunneridae</taxon>
        <taxon>Pentapetalae</taxon>
        <taxon>Caryophyllales</taxon>
        <taxon>Chenopodiaceae</taxon>
        <taxon>Chenopodioideae</taxon>
        <taxon>Anserineae</taxon>
        <taxon>Spinacia</taxon>
    </lineage>
</organism>
<evidence type="ECO:0000313" key="4">
    <source>
        <dbReference type="RefSeq" id="XP_021837875.2"/>
    </source>
</evidence>
<dbReference type="InterPro" id="IPR026960">
    <property type="entry name" value="RVT-Znf"/>
</dbReference>
<dbReference type="GeneID" id="110777582"/>
<keyword evidence="3" id="KW-1185">Reference proteome</keyword>
<feature type="region of interest" description="Disordered" evidence="1">
    <location>
        <begin position="183"/>
        <end position="216"/>
    </location>
</feature>
<dbReference type="PANTHER" id="PTHR33116:SF84">
    <property type="entry name" value="RNA-DIRECTED DNA POLYMERASE"/>
    <property type="match status" value="1"/>
</dbReference>
<reference evidence="3" key="1">
    <citation type="journal article" date="2021" name="Nat. Commun.">
        <title>Genomic analyses provide insights into spinach domestication and the genetic basis of agronomic traits.</title>
        <authorList>
            <person name="Cai X."/>
            <person name="Sun X."/>
            <person name="Xu C."/>
            <person name="Sun H."/>
            <person name="Wang X."/>
            <person name="Ge C."/>
            <person name="Zhang Z."/>
            <person name="Wang Q."/>
            <person name="Fei Z."/>
            <person name="Jiao C."/>
            <person name="Wang Q."/>
        </authorList>
    </citation>
    <scope>NUCLEOTIDE SEQUENCE [LARGE SCALE GENOMIC DNA]</scope>
    <source>
        <strain evidence="3">cv. Varoflay</strain>
    </source>
</reference>
<dbReference type="Proteomes" id="UP000813463">
    <property type="component" value="Chromosome 1"/>
</dbReference>
<dbReference type="PANTHER" id="PTHR33116">
    <property type="entry name" value="REVERSE TRANSCRIPTASE ZINC-BINDING DOMAIN-CONTAINING PROTEIN-RELATED-RELATED"/>
    <property type="match status" value="1"/>
</dbReference>
<evidence type="ECO:0000313" key="3">
    <source>
        <dbReference type="Proteomes" id="UP000813463"/>
    </source>
</evidence>
<accession>A0A9R0HW43</accession>
<proteinExistence type="predicted"/>
<protein>
    <recommendedName>
        <fullName evidence="2">Reverse transcriptase zinc-binding domain-containing protein</fullName>
    </recommendedName>
</protein>
<dbReference type="RefSeq" id="XP_021837875.2">
    <property type="nucleotide sequence ID" value="XM_021982183.2"/>
</dbReference>
<gene>
    <name evidence="4" type="primary">LOC110777582</name>
</gene>
<dbReference type="Pfam" id="PF13966">
    <property type="entry name" value="zf-RVT"/>
    <property type="match status" value="1"/>
</dbReference>
<feature type="domain" description="Reverse transcriptase zinc-binding" evidence="2">
    <location>
        <begin position="15"/>
        <end position="99"/>
    </location>
</feature>
<dbReference type="KEGG" id="soe:110777582"/>
<dbReference type="AlphaFoldDB" id="A0A9R0HW43"/>
<sequence length="233" mass="27207">MQAGAFDQFIYAGKFKISKMYKYLHDIGGHVAWKRIICNSKATPKASFIVWLALQKRLPTKDMLRSWGMSISSSCELCQAADESLDHMFFDCSVSKEVWSCVLLQLGVSRSVMQWELEVQWCSVKSRSTKEADIKRSIAFSETVYALWLQRNAKLFKNKLDSVDCIIRRVLFIVACRKARREAEEKEAENKRKEADKKEEGHKDETMRKEAEKKKGEYEGEYRRIRAQKKQRV</sequence>
<reference evidence="4" key="2">
    <citation type="submission" date="2025-08" db="UniProtKB">
        <authorList>
            <consortium name="RefSeq"/>
        </authorList>
    </citation>
    <scope>IDENTIFICATION</scope>
    <source>
        <tissue evidence="4">Leaf</tissue>
    </source>
</reference>
<name>A0A9R0HW43_SPIOL</name>
<evidence type="ECO:0000256" key="1">
    <source>
        <dbReference type="SAM" id="MobiDB-lite"/>
    </source>
</evidence>